<organism evidence="2 3">
    <name type="scientific">Elsinoe batatas</name>
    <dbReference type="NCBI Taxonomy" id="2601811"/>
    <lineage>
        <taxon>Eukaryota</taxon>
        <taxon>Fungi</taxon>
        <taxon>Dikarya</taxon>
        <taxon>Ascomycota</taxon>
        <taxon>Pezizomycotina</taxon>
        <taxon>Dothideomycetes</taxon>
        <taxon>Dothideomycetidae</taxon>
        <taxon>Myriangiales</taxon>
        <taxon>Elsinoaceae</taxon>
        <taxon>Elsinoe</taxon>
    </lineage>
</organism>
<gene>
    <name evidence="2" type="ORF">KVT40_002827</name>
</gene>
<feature type="region of interest" description="Disordered" evidence="1">
    <location>
        <begin position="1"/>
        <end position="123"/>
    </location>
</feature>
<proteinExistence type="predicted"/>
<keyword evidence="3" id="KW-1185">Reference proteome</keyword>
<reference evidence="2" key="1">
    <citation type="submission" date="2021-07" db="EMBL/GenBank/DDBJ databases">
        <title>Elsinoe batatas strain:CRI-CJ2 Genome sequencing and assembly.</title>
        <authorList>
            <person name="Huang L."/>
        </authorList>
    </citation>
    <scope>NUCLEOTIDE SEQUENCE</scope>
    <source>
        <strain evidence="2">CRI-CJ2</strain>
    </source>
</reference>
<comment type="caution">
    <text evidence="2">The sequence shown here is derived from an EMBL/GenBank/DDBJ whole genome shotgun (WGS) entry which is preliminary data.</text>
</comment>
<evidence type="ECO:0000313" key="3">
    <source>
        <dbReference type="Proteomes" id="UP000809789"/>
    </source>
</evidence>
<feature type="compositionally biased region" description="Basic and acidic residues" evidence="1">
    <location>
        <begin position="36"/>
        <end position="56"/>
    </location>
</feature>
<dbReference type="AlphaFoldDB" id="A0A8K0L4R5"/>
<dbReference type="OrthoDB" id="3933239at2759"/>
<dbReference type="Proteomes" id="UP000809789">
    <property type="component" value="Unassembled WGS sequence"/>
</dbReference>
<protein>
    <submittedName>
        <fullName evidence="2">Uncharacterized protein</fullName>
    </submittedName>
</protein>
<accession>A0A8K0L4R5</accession>
<name>A0A8K0L4R5_9PEZI</name>
<evidence type="ECO:0000313" key="2">
    <source>
        <dbReference type="EMBL" id="KAG8628962.1"/>
    </source>
</evidence>
<sequence length="218" mass="23989">MPQAEIKSSSTVSVTSSASSSGSVQGLKTKTPGQGKEWKEGYGNEMHEHTEPDSARHLRHNTLSITPVVLPTHPRYSNDSDRPSPPFRPSNLHPEDPPEELRAPINSTRHRSPPSPLDGFMDSSIRSVDDYWAKMQTRGRPPPEAAKIIHKRKAKRGGKNILQGAKEVVDAVGGMVDVQRWKLKRAGKRAGRAVKRVGVKVRDAGRRESYVSYTGSNG</sequence>
<feature type="compositionally biased region" description="Low complexity" evidence="1">
    <location>
        <begin position="8"/>
        <end position="24"/>
    </location>
</feature>
<evidence type="ECO:0000256" key="1">
    <source>
        <dbReference type="SAM" id="MobiDB-lite"/>
    </source>
</evidence>
<dbReference type="EMBL" id="JAESVG020000003">
    <property type="protein sequence ID" value="KAG8628962.1"/>
    <property type="molecule type" value="Genomic_DNA"/>
</dbReference>
<feature type="compositionally biased region" description="Basic and acidic residues" evidence="1">
    <location>
        <begin position="93"/>
        <end position="102"/>
    </location>
</feature>